<evidence type="ECO:0000256" key="1">
    <source>
        <dbReference type="ARBA" id="ARBA00004123"/>
    </source>
</evidence>
<comment type="similarity">
    <text evidence="2">Belongs to the Integrator subunit 2 family.</text>
</comment>
<evidence type="ECO:0000256" key="3">
    <source>
        <dbReference type="ARBA" id="ARBA00023242"/>
    </source>
</evidence>
<name>A0A564YHQ6_HYMDI</name>
<dbReference type="GO" id="GO:0034472">
    <property type="term" value="P:snRNA 3'-end processing"/>
    <property type="evidence" value="ECO:0007669"/>
    <property type="project" value="TreeGrafter"/>
</dbReference>
<dbReference type="AlphaFoldDB" id="A0A564YHQ6"/>
<organism evidence="4 5">
    <name type="scientific">Hymenolepis diminuta</name>
    <name type="common">Rat tapeworm</name>
    <dbReference type="NCBI Taxonomy" id="6216"/>
    <lineage>
        <taxon>Eukaryota</taxon>
        <taxon>Metazoa</taxon>
        <taxon>Spiralia</taxon>
        <taxon>Lophotrochozoa</taxon>
        <taxon>Platyhelminthes</taxon>
        <taxon>Cestoda</taxon>
        <taxon>Eucestoda</taxon>
        <taxon>Cyclophyllidea</taxon>
        <taxon>Hymenolepididae</taxon>
        <taxon>Hymenolepis</taxon>
    </lineage>
</organism>
<keyword evidence="3" id="KW-0539">Nucleus</keyword>
<protein>
    <submittedName>
        <fullName evidence="4">Uncharacterized protein</fullName>
    </submittedName>
</protein>
<accession>A0A564YHQ6</accession>
<proteinExistence type="inferred from homology"/>
<dbReference type="EMBL" id="CABIJS010000222">
    <property type="protein sequence ID" value="VUZ46740.1"/>
    <property type="molecule type" value="Genomic_DNA"/>
</dbReference>
<keyword evidence="5" id="KW-1185">Reference proteome</keyword>
<reference evidence="4 5" key="1">
    <citation type="submission" date="2019-07" db="EMBL/GenBank/DDBJ databases">
        <authorList>
            <person name="Jastrzebski P J."/>
            <person name="Paukszto L."/>
            <person name="Jastrzebski P J."/>
        </authorList>
    </citation>
    <scope>NUCLEOTIDE SEQUENCE [LARGE SCALE GENOMIC DNA]</scope>
    <source>
        <strain evidence="4 5">WMS-il1</strain>
    </source>
</reference>
<gene>
    <name evidence="4" type="ORF">WMSIL1_LOCUS6523</name>
</gene>
<evidence type="ECO:0000256" key="2">
    <source>
        <dbReference type="ARBA" id="ARBA00006705"/>
    </source>
</evidence>
<sequence>MKEPLSELCDVYHCCSLLESPAIIDSITLITSVVASEVFEVNILAKFIVNLCIHCGPNSRHLIERLVLNFPHLWTDIYEYFLNRISCFKRKAETRKCVLCVAALQHLVSFVPETTDVMGKCIQLKILPDLVMQTAIKNPNSSENFSILKFFTHLLINQTPDVQSWFADYLKSAWSSNPSFTNEVNEKLFSAISVFEVDANSNLPDELFFPAMEFLQTIAALCGYTDFALSAKLRSAIRKLITRNTGQSEKAVHYVCFCLSFMVGFRHSLVEVSPGIADMSSEEQLISWLQSLISRQDMFHSDDSDASSYSEVLLLFGLLFSTNQHNAIRQIIVNTIGINAACILRNVSTSRKFFTHRVFTNQFITTQAANVPVTVRLNANMKGNLPIHCVNELLTTHAFNKNRVHIKGWVYRQICECVRPLHGLMLELLESYATNALNQANAPSIGSGVVNPSGSESGGCVLFTEDEILVRFSAPVFSPLARACAPGAAEFVTELDDGDEVDLTPQLLFLYYMLFIYDQELMNKFRDDTKNQRTQRTSLTRFSDKLWDAIPITYLLQYARANFNSYKDFYPRLLQLVTNYRPFLVIRETIVQDELLLGSLQPHATVTSMQLSKDCYFTRLVTSSPIKSPTPKELLSILERILHSSASPKDLQCAVGECIVAVKELTRLANSRTGFKRLHCLLPYTKVIACTLPRVLLECNALSGNRRFANTACALWRSLHCIIPIRLEVLTVKALRPKNDLSISLTHRDLLKDPVENIITAIDRRVYRSPSLMTLLIRILECRLQACRYHWESRVVGRSFLLPVSSKLQLIGKVEKQQQKGSNGRPTLEPISMDQSGAVVPPLPVVQQSQLQNPSEMLATDEQCNRYYATVIHAHEASVVHLLLEMCLPTEEEKNLNSDVTNLREVENSVCFLIQNLLTFDNTLAGAIFAQTYPRSLNALMTRGVPACRLLLDYGQDTLVKSGNIESVVFYLDFLSHFGLHHSNEIVCEYVCQAIDVVNYIFRFVLCVDDLPPVLLACGPAFCRLSCAFPNLGHCIVHILLYVMANLADALAISGDSRLYDDLVRRISALTPDATENEDAIFENLEQLDNGLKILPKLKDLTRVEKYYVASLNAMRWFNRVVQFSSLQGRIYIPPGLEHLPRLYKSQY</sequence>
<dbReference type="PRINTS" id="PR02105">
    <property type="entry name" value="INTSUBUNIT2"/>
</dbReference>
<dbReference type="InterPro" id="IPR029321">
    <property type="entry name" value="INTS2"/>
</dbReference>
<dbReference type="GO" id="GO:0032039">
    <property type="term" value="C:integrator complex"/>
    <property type="evidence" value="ECO:0007669"/>
    <property type="project" value="InterPro"/>
</dbReference>
<dbReference type="Proteomes" id="UP000321570">
    <property type="component" value="Unassembled WGS sequence"/>
</dbReference>
<evidence type="ECO:0000313" key="5">
    <source>
        <dbReference type="Proteomes" id="UP000321570"/>
    </source>
</evidence>
<dbReference type="InterPro" id="IPR026236">
    <property type="entry name" value="Int2_metazoa"/>
</dbReference>
<comment type="subcellular location">
    <subcellularLocation>
        <location evidence="1">Nucleus</location>
    </subcellularLocation>
</comment>
<dbReference type="PANTHER" id="PTHR28608:SF1">
    <property type="entry name" value="INTEGRATOR COMPLEX SUBUNIT 2"/>
    <property type="match status" value="1"/>
</dbReference>
<dbReference type="Pfam" id="PF14750">
    <property type="entry name" value="INTS2"/>
    <property type="match status" value="1"/>
</dbReference>
<dbReference type="PANTHER" id="PTHR28608">
    <property type="entry name" value="INTEGRATOR COMPLEX SUBUNIT 2"/>
    <property type="match status" value="1"/>
</dbReference>
<evidence type="ECO:0000313" key="4">
    <source>
        <dbReference type="EMBL" id="VUZ46740.1"/>
    </source>
</evidence>